<dbReference type="PROSITE" id="PS51257">
    <property type="entry name" value="PROKAR_LIPOPROTEIN"/>
    <property type="match status" value="1"/>
</dbReference>
<evidence type="ECO:0000313" key="2">
    <source>
        <dbReference type="EMBL" id="RDK96936.1"/>
    </source>
</evidence>
<keyword evidence="1" id="KW-0732">Signal</keyword>
<dbReference type="AlphaFoldDB" id="A0A370R3C0"/>
<dbReference type="Proteomes" id="UP000254848">
    <property type="component" value="Unassembled WGS sequence"/>
</dbReference>
<comment type="caution">
    <text evidence="2">The sequence shown here is derived from an EMBL/GenBank/DDBJ whole genome shotgun (WGS) entry which is preliminary data.</text>
</comment>
<dbReference type="EMBL" id="QRAP01000001">
    <property type="protein sequence ID" value="RDK96936.1"/>
    <property type="molecule type" value="Genomic_DNA"/>
</dbReference>
<dbReference type="InterPro" id="IPR010824">
    <property type="entry name" value="DUF1425"/>
</dbReference>
<dbReference type="Pfam" id="PF07233">
    <property type="entry name" value="DUF1425"/>
    <property type="match status" value="1"/>
</dbReference>
<accession>A0A370R3C0</accession>
<evidence type="ECO:0000313" key="3">
    <source>
        <dbReference type="Proteomes" id="UP000254848"/>
    </source>
</evidence>
<dbReference type="CDD" id="cd09030">
    <property type="entry name" value="DUF1425"/>
    <property type="match status" value="1"/>
</dbReference>
<name>A0A370R3C0_9GAMM</name>
<dbReference type="InterPro" id="IPR038483">
    <property type="entry name" value="YcfL-like_sf"/>
</dbReference>
<organism evidence="2 3">
    <name type="scientific">Enterobacillus tribolii</name>
    <dbReference type="NCBI Taxonomy" id="1487935"/>
    <lineage>
        <taxon>Bacteria</taxon>
        <taxon>Pseudomonadati</taxon>
        <taxon>Pseudomonadota</taxon>
        <taxon>Gammaproteobacteria</taxon>
        <taxon>Enterobacterales</taxon>
        <taxon>Hafniaceae</taxon>
        <taxon>Enterobacillus</taxon>
    </lineage>
</organism>
<reference evidence="2 3" key="1">
    <citation type="submission" date="2018-07" db="EMBL/GenBank/DDBJ databases">
        <title>Genomic Encyclopedia of Type Strains, Phase IV (KMG-IV): sequencing the most valuable type-strain genomes for metagenomic binning, comparative biology and taxonomic classification.</title>
        <authorList>
            <person name="Goeker M."/>
        </authorList>
    </citation>
    <scope>NUCLEOTIDE SEQUENCE [LARGE SCALE GENOMIC DNA]</scope>
    <source>
        <strain evidence="2 3">DSM 103736</strain>
    </source>
</reference>
<dbReference type="RefSeq" id="WP_115456709.1">
    <property type="nucleotide sequence ID" value="NZ_QRAP01000001.1"/>
</dbReference>
<keyword evidence="3" id="KW-1185">Reference proteome</keyword>
<dbReference type="OrthoDB" id="5616034at2"/>
<gene>
    <name evidence="2" type="ORF">C8D90_101373</name>
</gene>
<feature type="chain" id="PRO_5017042246" evidence="1">
    <location>
        <begin position="22"/>
        <end position="132"/>
    </location>
</feature>
<sequence length="132" mass="14687">MSVFNRRARLAAALLPLLMLAGCGGHKPERIAVNENQSVVMDAPVLSAGVVADRPDVSRSGLYPTARARVSYGQESRPLTLHYRFLWYDAKGLDILPHEQARSVTLQPGQEIVLQTRSGDDRAQQVRLYLYL</sequence>
<evidence type="ECO:0000256" key="1">
    <source>
        <dbReference type="SAM" id="SignalP"/>
    </source>
</evidence>
<proteinExistence type="predicted"/>
<protein>
    <submittedName>
        <fullName evidence="2">Uncharacterized protein YcfL</fullName>
    </submittedName>
</protein>
<dbReference type="Gene3D" id="2.60.40.3230">
    <property type="match status" value="1"/>
</dbReference>
<feature type="signal peptide" evidence="1">
    <location>
        <begin position="1"/>
        <end position="21"/>
    </location>
</feature>